<reference evidence="2" key="1">
    <citation type="submission" date="2022-03" db="EMBL/GenBank/DDBJ databases">
        <authorList>
            <person name="Alioto T."/>
            <person name="Alioto T."/>
            <person name="Gomez Garrido J."/>
        </authorList>
    </citation>
    <scope>NUCLEOTIDE SEQUENCE</scope>
</reference>
<dbReference type="AlphaFoldDB" id="A0AAD1VQ50"/>
<name>A0AAD1VQ50_PELCU</name>
<dbReference type="EMBL" id="OW240913">
    <property type="protein sequence ID" value="CAH2245588.1"/>
    <property type="molecule type" value="Genomic_DNA"/>
</dbReference>
<feature type="region of interest" description="Disordered" evidence="1">
    <location>
        <begin position="1"/>
        <end position="23"/>
    </location>
</feature>
<organism evidence="2 3">
    <name type="scientific">Pelobates cultripes</name>
    <name type="common">Western spadefoot toad</name>
    <dbReference type="NCBI Taxonomy" id="61616"/>
    <lineage>
        <taxon>Eukaryota</taxon>
        <taxon>Metazoa</taxon>
        <taxon>Chordata</taxon>
        <taxon>Craniata</taxon>
        <taxon>Vertebrata</taxon>
        <taxon>Euteleostomi</taxon>
        <taxon>Amphibia</taxon>
        <taxon>Batrachia</taxon>
        <taxon>Anura</taxon>
        <taxon>Pelobatoidea</taxon>
        <taxon>Pelobatidae</taxon>
        <taxon>Pelobates</taxon>
    </lineage>
</organism>
<sequence>MLSVNMAEAARGPARWESSPGSRHHWGLGLSIAKFTQKISARCAIAIDQDWHCRSFGMVPSSSWHSL</sequence>
<evidence type="ECO:0000313" key="2">
    <source>
        <dbReference type="EMBL" id="CAH2245588.1"/>
    </source>
</evidence>
<accession>A0AAD1VQ50</accession>
<proteinExistence type="predicted"/>
<evidence type="ECO:0000313" key="3">
    <source>
        <dbReference type="Proteomes" id="UP001295444"/>
    </source>
</evidence>
<evidence type="ECO:0000256" key="1">
    <source>
        <dbReference type="SAM" id="MobiDB-lite"/>
    </source>
</evidence>
<dbReference type="Proteomes" id="UP001295444">
    <property type="component" value="Chromosome 02"/>
</dbReference>
<protein>
    <submittedName>
        <fullName evidence="2">Uncharacterized protein</fullName>
    </submittedName>
</protein>
<keyword evidence="3" id="KW-1185">Reference proteome</keyword>
<gene>
    <name evidence="2" type="ORF">PECUL_23A054751</name>
</gene>